<keyword evidence="1" id="KW-0472">Membrane</keyword>
<reference evidence="2 3" key="1">
    <citation type="journal article" date="2018" name="Front. Microbiol.">
        <title>Genome-Wide Analysis of Corynespora cassiicola Leaf Fall Disease Putative Effectors.</title>
        <authorList>
            <person name="Lopez D."/>
            <person name="Ribeiro S."/>
            <person name="Label P."/>
            <person name="Fumanal B."/>
            <person name="Venisse J.S."/>
            <person name="Kohler A."/>
            <person name="de Oliveira R.R."/>
            <person name="Labutti K."/>
            <person name="Lipzen A."/>
            <person name="Lail K."/>
            <person name="Bauer D."/>
            <person name="Ohm R.A."/>
            <person name="Barry K.W."/>
            <person name="Spatafora J."/>
            <person name="Grigoriev I.V."/>
            <person name="Martin F.M."/>
            <person name="Pujade-Renaud V."/>
        </authorList>
    </citation>
    <scope>NUCLEOTIDE SEQUENCE [LARGE SCALE GENOMIC DNA]</scope>
    <source>
        <strain evidence="2 3">Philippines</strain>
    </source>
</reference>
<keyword evidence="1" id="KW-0812">Transmembrane</keyword>
<dbReference type="EMBL" id="KZ678135">
    <property type="protein sequence ID" value="PSN66858.1"/>
    <property type="molecule type" value="Genomic_DNA"/>
</dbReference>
<accession>A0A2T2NP58</accession>
<proteinExistence type="predicted"/>
<keyword evidence="1" id="KW-1133">Transmembrane helix</keyword>
<protein>
    <submittedName>
        <fullName evidence="2">Uncharacterized protein</fullName>
    </submittedName>
</protein>
<sequence length="76" mass="8550">MASGLYCGLYGISGCGPYVCSSAFLALLRCSTLVCGICSLVRWIMEVWLWRIRTKAAQTLNMKKIKKTFEFDSPMM</sequence>
<organism evidence="2 3">
    <name type="scientific">Corynespora cassiicola Philippines</name>
    <dbReference type="NCBI Taxonomy" id="1448308"/>
    <lineage>
        <taxon>Eukaryota</taxon>
        <taxon>Fungi</taxon>
        <taxon>Dikarya</taxon>
        <taxon>Ascomycota</taxon>
        <taxon>Pezizomycotina</taxon>
        <taxon>Dothideomycetes</taxon>
        <taxon>Pleosporomycetidae</taxon>
        <taxon>Pleosporales</taxon>
        <taxon>Corynesporascaceae</taxon>
        <taxon>Corynespora</taxon>
    </lineage>
</organism>
<name>A0A2T2NP58_CORCC</name>
<evidence type="ECO:0000313" key="2">
    <source>
        <dbReference type="EMBL" id="PSN66858.1"/>
    </source>
</evidence>
<evidence type="ECO:0000313" key="3">
    <source>
        <dbReference type="Proteomes" id="UP000240883"/>
    </source>
</evidence>
<gene>
    <name evidence="2" type="ORF">BS50DRAFT_375891</name>
</gene>
<evidence type="ECO:0000256" key="1">
    <source>
        <dbReference type="SAM" id="Phobius"/>
    </source>
</evidence>
<keyword evidence="3" id="KW-1185">Reference proteome</keyword>
<dbReference type="Proteomes" id="UP000240883">
    <property type="component" value="Unassembled WGS sequence"/>
</dbReference>
<feature type="transmembrane region" description="Helical" evidence="1">
    <location>
        <begin position="23"/>
        <end position="45"/>
    </location>
</feature>
<dbReference type="AlphaFoldDB" id="A0A2T2NP58"/>